<dbReference type="Pfam" id="PF08904">
    <property type="entry name" value="EipB_like"/>
    <property type="match status" value="1"/>
</dbReference>
<name>A0A1I7A0V6_9HYPH</name>
<dbReference type="Proteomes" id="UP000183371">
    <property type="component" value="Unassembled WGS sequence"/>
</dbReference>
<accession>A0A1I7A0V6</accession>
<organism evidence="1 2">
    <name type="scientific">Pseudovibrio denitrificans</name>
    <dbReference type="NCBI Taxonomy" id="258256"/>
    <lineage>
        <taxon>Bacteria</taxon>
        <taxon>Pseudomonadati</taxon>
        <taxon>Pseudomonadota</taxon>
        <taxon>Alphaproteobacteria</taxon>
        <taxon>Hyphomicrobiales</taxon>
        <taxon>Stappiaceae</taxon>
        <taxon>Pseudovibrio</taxon>
    </lineage>
</organism>
<gene>
    <name evidence="1" type="ORF">SAMN05444141_102784</name>
</gene>
<dbReference type="EMBL" id="FPBD01000002">
    <property type="protein sequence ID" value="SFT68576.1"/>
    <property type="molecule type" value="Genomic_DNA"/>
</dbReference>
<proteinExistence type="predicted"/>
<evidence type="ECO:0000313" key="1">
    <source>
        <dbReference type="EMBL" id="SFT68576.1"/>
    </source>
</evidence>
<dbReference type="AlphaFoldDB" id="A0A1I7A0V6"/>
<protein>
    <recommendedName>
        <fullName evidence="3">DUF1849 family protein</fullName>
    </recommendedName>
</protein>
<dbReference type="RefSeq" id="WP_164845337.1">
    <property type="nucleotide sequence ID" value="NZ_FPBD01000002.1"/>
</dbReference>
<reference evidence="2" key="1">
    <citation type="submission" date="2016-10" db="EMBL/GenBank/DDBJ databases">
        <authorList>
            <person name="Varghese N."/>
            <person name="Submissions S."/>
        </authorList>
    </citation>
    <scope>NUCLEOTIDE SEQUENCE [LARGE SCALE GENOMIC DNA]</scope>
    <source>
        <strain evidence="2">DSM 17465</strain>
    </source>
</reference>
<sequence>MLKLRFGHGSGRLALPAIAGSSLSLCFLLTPSIGNAADLQPHRAVYDMRLSSAQSGADIADVNGRMVYELSGSVCDGFNVDLRFVVMSIDEEGEETVTDLRSSYFEAPDNSQLSFTYQTFIGDFLAEQAQGTAEHQSSKVDVDLGGPDGKSLSFDGSIMFPLQHLHSVIDGATLGKHFMVSKLYDGSVTGEQLFEATTVVGRKLADPLDQRSDQISLPKALGTADAWPVSIAYFNLSDGVRGERAPDYQMHTVLHENGVSRSMNLNYGVFELEGALVELELKPMIPASTCGSSVALEEEVSVPFDGRLKKEQLR</sequence>
<keyword evidence="2" id="KW-1185">Reference proteome</keyword>
<evidence type="ECO:0008006" key="3">
    <source>
        <dbReference type="Google" id="ProtNLM"/>
    </source>
</evidence>
<dbReference type="InterPro" id="IPR015000">
    <property type="entry name" value="EipB-like"/>
</dbReference>
<evidence type="ECO:0000313" key="2">
    <source>
        <dbReference type="Proteomes" id="UP000183371"/>
    </source>
</evidence>